<evidence type="ECO:0000256" key="1">
    <source>
        <dbReference type="SAM" id="MobiDB-lite"/>
    </source>
</evidence>
<dbReference type="EMBL" id="JBEYXT010000016">
    <property type="protein sequence ID" value="MEU6800567.1"/>
    <property type="molecule type" value="Genomic_DNA"/>
</dbReference>
<name>A0ABV3ATS7_9ACTN</name>
<evidence type="ECO:0000313" key="3">
    <source>
        <dbReference type="EMBL" id="MEU6800567.1"/>
    </source>
</evidence>
<accession>A0ABV3ATS7</accession>
<keyword evidence="2" id="KW-1133">Transmembrane helix</keyword>
<dbReference type="Proteomes" id="UP001551189">
    <property type="component" value="Unassembled WGS sequence"/>
</dbReference>
<comment type="caution">
    <text evidence="3">The sequence shown here is derived from an EMBL/GenBank/DDBJ whole genome shotgun (WGS) entry which is preliminary data.</text>
</comment>
<keyword evidence="4" id="KW-1185">Reference proteome</keyword>
<feature type="region of interest" description="Disordered" evidence="1">
    <location>
        <begin position="47"/>
        <end position="76"/>
    </location>
</feature>
<gene>
    <name evidence="3" type="ORF">ABZ931_06055</name>
</gene>
<dbReference type="RefSeq" id="WP_359691419.1">
    <property type="nucleotide sequence ID" value="NZ_JBEYXT010000016.1"/>
</dbReference>
<evidence type="ECO:0008006" key="5">
    <source>
        <dbReference type="Google" id="ProtNLM"/>
    </source>
</evidence>
<organism evidence="3 4">
    <name type="scientific">Streptomyces neyagawaensis</name>
    <dbReference type="NCBI Taxonomy" id="42238"/>
    <lineage>
        <taxon>Bacteria</taxon>
        <taxon>Bacillati</taxon>
        <taxon>Actinomycetota</taxon>
        <taxon>Actinomycetes</taxon>
        <taxon>Kitasatosporales</taxon>
        <taxon>Streptomycetaceae</taxon>
        <taxon>Streptomyces</taxon>
    </lineage>
</organism>
<feature type="region of interest" description="Disordered" evidence="1">
    <location>
        <begin position="436"/>
        <end position="567"/>
    </location>
</feature>
<feature type="transmembrane region" description="Helical" evidence="2">
    <location>
        <begin position="108"/>
        <end position="127"/>
    </location>
</feature>
<keyword evidence="2" id="KW-0812">Transmembrane</keyword>
<protein>
    <recommendedName>
        <fullName evidence="5">Secreted protein</fullName>
    </recommendedName>
</protein>
<reference evidence="3 4" key="1">
    <citation type="submission" date="2024-06" db="EMBL/GenBank/DDBJ databases">
        <title>The Natural Products Discovery Center: Release of the First 8490 Sequenced Strains for Exploring Actinobacteria Biosynthetic Diversity.</title>
        <authorList>
            <person name="Kalkreuter E."/>
            <person name="Kautsar S.A."/>
            <person name="Yang D."/>
            <person name="Bader C.D."/>
            <person name="Teijaro C.N."/>
            <person name="Fluegel L."/>
            <person name="Davis C.M."/>
            <person name="Simpson J.R."/>
            <person name="Lauterbach L."/>
            <person name="Steele A.D."/>
            <person name="Gui C."/>
            <person name="Meng S."/>
            <person name="Li G."/>
            <person name="Viehrig K."/>
            <person name="Ye F."/>
            <person name="Su P."/>
            <person name="Kiefer A.F."/>
            <person name="Nichols A."/>
            <person name="Cepeda A.J."/>
            <person name="Yan W."/>
            <person name="Fan B."/>
            <person name="Jiang Y."/>
            <person name="Adhikari A."/>
            <person name="Zheng C.-J."/>
            <person name="Schuster L."/>
            <person name="Cowan T.M."/>
            <person name="Smanski M.J."/>
            <person name="Chevrette M.G."/>
            <person name="De Carvalho L.P.S."/>
            <person name="Shen B."/>
        </authorList>
    </citation>
    <scope>NUCLEOTIDE SEQUENCE [LARGE SCALE GENOMIC DNA]</scope>
    <source>
        <strain evidence="3 4">NPDC046851</strain>
    </source>
</reference>
<sequence>MTSRSRSNRSRGATSHIGVRVAHAAFGGMTALVWLLLVPFADSPDTGHRTPAAAAASPTVAEWPGRPAGPAGSEDVGPSPFPVGARRAVAVGVGDAAPGDDGSSATDLILPVAVAAVVAGFAAYSLVRRKRRAALRTTPTGTFEEHLPPLPDLHQRGRRLLVETDDCVRTSAEELRFAVARSGPAAAQPFTDALADARRETEAAFRLRQRLDETTGTLPPDEERALLEEILARCTMAQRRLDIAAPAFDQLRALERDALPALQSAEARFRELTGRTATAAATLAGLRAHYAPDVVLPVAGHAEQAEDRLVFATAELNRARQFTYAGDPLTAAAHLRAAEGAIDQADVLVTGVERLAAEVARAAAAAKQGAPPEGTYADPFDALCLEDRWLLPARSAVATTRDYVTTHRGAVGATARTRLTEAERCAAIAETAALRDGPTGAEGAGVDGVDRAEGAGAGGAEGTGAGGAERADAAASPGDESAGAGAVGQAAPSGGGTVEEGAAGEAAPPEDETAENGAPTPAVPLDDEATENGAAREAAPPEDGSAEGRAAGQAAPPEDESAEDGAVAQGAPLGGEVAAVETADVERARRAHSLAREAWRLAEQDVREYGEPYEGPVGDGMAGALLGGIILGDTQEGGRIAPRGPACFGGTATRARRAASFG</sequence>
<evidence type="ECO:0000313" key="4">
    <source>
        <dbReference type="Proteomes" id="UP001551189"/>
    </source>
</evidence>
<keyword evidence="2" id="KW-0472">Membrane</keyword>
<feature type="compositionally biased region" description="Gly residues" evidence="1">
    <location>
        <begin position="455"/>
        <end position="467"/>
    </location>
</feature>
<feature type="transmembrane region" description="Helical" evidence="2">
    <location>
        <begin position="21"/>
        <end position="41"/>
    </location>
</feature>
<proteinExistence type="predicted"/>
<evidence type="ECO:0000256" key="2">
    <source>
        <dbReference type="SAM" id="Phobius"/>
    </source>
</evidence>